<dbReference type="EMBL" id="PZQS01000001">
    <property type="protein sequence ID" value="PVD38579.1"/>
    <property type="molecule type" value="Genomic_DNA"/>
</dbReference>
<keyword evidence="4" id="KW-1185">Reference proteome</keyword>
<evidence type="ECO:0000256" key="1">
    <source>
        <dbReference type="ARBA" id="ARBA00007099"/>
    </source>
</evidence>
<proteinExistence type="inferred from homology"/>
<sequence>MHEALAHSCMPLLAQAVSLLRQDTAEVSQRSEKSSRSESQVPKLPVQVQRDQSKRVPRKRLFQKCAVFVVEEHHEVIPYWFSSADKGIVRQQGNTLFHIDGHSDAAPPILTDHLPVFVWPRPEEWHRLMQENDVFIFSAVLTRLIDRYIWIVPPWDTSLVRSLPNQHLRVEVDLGIIHTPLADSASESLHGLKESVLKAGQVQSAIHSDTPGEEPRRRRLLFQSLNRGQRPEPQMKTDDADVMEEDFEQQDSQSSESDIRLCACIDELDQCIWTDHHYVREQRAFSNITVPRQMCHVGHHVVLEITTASKATELLSRHVTESGAAPWLSVDDPLILDIDEDFYGCEAALTPLLVAGVPEQTVDQVSLLVSQLFCPSSTLHEHLADAFFNSLVNAVRSVSPASYCRNHTCALIRRRQLLNLTGDLVQDLKRRGLLACTCKTTEKLETILQDLVNLLAQLNSKQLKVLAEVGICLPESVLTDGFDPAEGMVVCVGYNRPNRTIVLFHSPTGAEVFSTTRLLGDMLAKFPVQPQLVSICRSVRDGYTPRSHFRHIERSILWLLHIDGHSDGAIPPIVPIIPQFRFPHNKSEVIKMMQSNDVFISPDAHESHFITISTFQASALTGLVSRYIWVWPPWDAENHENEHLVYDVYVGRYTLSPPDKRYTGLCVCGQQKDAEGNDQNTDGKLQMECWNHNAEIEAIDDSPAIESSQCSVRFKGVVEIVSEARALELLQRGGWITDKDKLLLDIDEDYYGCESSIMPLYQANLSQTFIDTLSEIIWKLFCIETVSQEYYSDKFYRLFLKILLHFLTNKCDYEDDQDVKPCLSDFDVDKAMLDMIPGLIDSIQDLLCDYGPRVSHIMMQTLIRLLEDLSTKQLQALAYVGICLQTAPTNYYFYDDGMHICHGFNTPENTQVLFHVPSLEERLNRTVKLGALLSYLPAEPQVVTVCRSVRDGYTPWNLSSIIEDDILTALQKSFKHVTDKSFYYDENLLGGKTGWHNRNK</sequence>
<dbReference type="PANTHER" id="PTHR13225">
    <property type="entry name" value="MISEXPRESSION SUPPRESSOR OF RAS 6"/>
    <property type="match status" value="1"/>
</dbReference>
<dbReference type="Pfam" id="PF12640">
    <property type="entry name" value="UPF0489"/>
    <property type="match status" value="1"/>
</dbReference>
<evidence type="ECO:0000313" key="3">
    <source>
        <dbReference type="EMBL" id="PVD38579.1"/>
    </source>
</evidence>
<name>A0A2T7PYU6_POMCA</name>
<dbReference type="PANTHER" id="PTHR13225:SF3">
    <property type="entry name" value="UPF0489 PROTEIN C5ORF22"/>
    <property type="match status" value="1"/>
</dbReference>
<reference evidence="3 4" key="1">
    <citation type="submission" date="2018-04" db="EMBL/GenBank/DDBJ databases">
        <title>The genome of golden apple snail Pomacea canaliculata provides insight into stress tolerance and invasive adaptation.</title>
        <authorList>
            <person name="Liu C."/>
            <person name="Liu B."/>
            <person name="Ren Y."/>
            <person name="Zhang Y."/>
            <person name="Wang H."/>
            <person name="Li S."/>
            <person name="Jiang F."/>
            <person name="Yin L."/>
            <person name="Zhang G."/>
            <person name="Qian W."/>
            <person name="Fan W."/>
        </authorList>
    </citation>
    <scope>NUCLEOTIDE SEQUENCE [LARGE SCALE GENOMIC DNA]</scope>
    <source>
        <strain evidence="3">SZHN2017</strain>
        <tissue evidence="3">Muscle</tissue>
    </source>
</reference>
<dbReference type="AlphaFoldDB" id="A0A2T7PYU6"/>
<comment type="caution">
    <text evidence="3">The sequence shown here is derived from an EMBL/GenBank/DDBJ whole genome shotgun (WGS) entry which is preliminary data.</text>
</comment>
<gene>
    <name evidence="3" type="ORF">C0Q70_01195</name>
</gene>
<evidence type="ECO:0000313" key="4">
    <source>
        <dbReference type="Proteomes" id="UP000245119"/>
    </source>
</evidence>
<feature type="region of interest" description="Disordered" evidence="2">
    <location>
        <begin position="25"/>
        <end position="52"/>
    </location>
</feature>
<organism evidence="3 4">
    <name type="scientific">Pomacea canaliculata</name>
    <name type="common">Golden apple snail</name>
    <dbReference type="NCBI Taxonomy" id="400727"/>
    <lineage>
        <taxon>Eukaryota</taxon>
        <taxon>Metazoa</taxon>
        <taxon>Spiralia</taxon>
        <taxon>Lophotrochozoa</taxon>
        <taxon>Mollusca</taxon>
        <taxon>Gastropoda</taxon>
        <taxon>Caenogastropoda</taxon>
        <taxon>Architaenioglossa</taxon>
        <taxon>Ampullarioidea</taxon>
        <taxon>Ampullariidae</taxon>
        <taxon>Pomacea</taxon>
    </lineage>
</organism>
<accession>A0A2T7PYU6</accession>
<dbReference type="InterPro" id="IPR024131">
    <property type="entry name" value="UPF0489"/>
</dbReference>
<protein>
    <submittedName>
        <fullName evidence="3">Uncharacterized protein</fullName>
    </submittedName>
</protein>
<comment type="similarity">
    <text evidence="1">Belongs to the UPF0489 family.</text>
</comment>
<dbReference type="OrthoDB" id="418142at2759"/>
<dbReference type="Proteomes" id="UP000245119">
    <property type="component" value="Linkage Group LG1"/>
</dbReference>
<evidence type="ECO:0000256" key="2">
    <source>
        <dbReference type="SAM" id="MobiDB-lite"/>
    </source>
</evidence>